<gene>
    <name evidence="2" type="ORF">SAMN05216238_102354</name>
</gene>
<reference evidence="3" key="1">
    <citation type="submission" date="2016-10" db="EMBL/GenBank/DDBJ databases">
        <authorList>
            <person name="Varghese N."/>
            <person name="Submissions S."/>
        </authorList>
    </citation>
    <scope>NUCLEOTIDE SEQUENCE [LARGE SCALE GENOMIC DNA]</scope>
    <source>
        <strain evidence="3">DSM 22530</strain>
    </source>
</reference>
<proteinExistence type="predicted"/>
<sequence length="86" mass="9776">MISAYIISVNIISFLIMAVDKQKAKKQTYRIPERTLWGLAILGGALGVLAGMRQFRHKTKHRLFTFGVPLLIIIQAVLLVWYSFLS</sequence>
<keyword evidence="1" id="KW-1133">Transmembrane helix</keyword>
<dbReference type="AlphaFoldDB" id="A0A1I1TRM1"/>
<evidence type="ECO:0000313" key="3">
    <source>
        <dbReference type="Proteomes" id="UP000199474"/>
    </source>
</evidence>
<dbReference type="OrthoDB" id="1698854at2"/>
<dbReference type="EMBL" id="FOMR01000002">
    <property type="protein sequence ID" value="SFD59888.1"/>
    <property type="molecule type" value="Genomic_DNA"/>
</dbReference>
<keyword evidence="1" id="KW-0472">Membrane</keyword>
<dbReference type="Pfam" id="PF06961">
    <property type="entry name" value="DUF1294"/>
    <property type="match status" value="1"/>
</dbReference>
<dbReference type="PIRSF" id="PIRSF002599">
    <property type="entry name" value="Cold_shock_A"/>
    <property type="match status" value="1"/>
</dbReference>
<evidence type="ECO:0000313" key="2">
    <source>
        <dbReference type="EMBL" id="SFD59888.1"/>
    </source>
</evidence>
<protein>
    <submittedName>
        <fullName evidence="2">Uncharacterized membrane protein YsdA, DUF1294 family</fullName>
    </submittedName>
</protein>
<dbReference type="STRING" id="640948.SAMN05216238_102354"/>
<name>A0A1I1TRM1_9BACI</name>
<feature type="transmembrane region" description="Helical" evidence="1">
    <location>
        <begin position="64"/>
        <end position="84"/>
    </location>
</feature>
<dbReference type="Proteomes" id="UP000199474">
    <property type="component" value="Unassembled WGS sequence"/>
</dbReference>
<organism evidence="2 3">
    <name type="scientific">Lentibacillus persicus</name>
    <dbReference type="NCBI Taxonomy" id="640948"/>
    <lineage>
        <taxon>Bacteria</taxon>
        <taxon>Bacillati</taxon>
        <taxon>Bacillota</taxon>
        <taxon>Bacilli</taxon>
        <taxon>Bacillales</taxon>
        <taxon>Bacillaceae</taxon>
        <taxon>Lentibacillus</taxon>
    </lineage>
</organism>
<dbReference type="RefSeq" id="WP_090081749.1">
    <property type="nucleotide sequence ID" value="NZ_FOMR01000002.1"/>
</dbReference>
<accession>A0A1I1TRM1</accession>
<dbReference type="GO" id="GO:0003676">
    <property type="term" value="F:nucleic acid binding"/>
    <property type="evidence" value="ECO:0007669"/>
    <property type="project" value="InterPro"/>
</dbReference>
<keyword evidence="1" id="KW-0812">Transmembrane</keyword>
<evidence type="ECO:0000256" key="1">
    <source>
        <dbReference type="SAM" id="Phobius"/>
    </source>
</evidence>
<feature type="transmembrane region" description="Helical" evidence="1">
    <location>
        <begin position="35"/>
        <end position="52"/>
    </location>
</feature>
<dbReference type="InterPro" id="IPR012156">
    <property type="entry name" value="Cold_shock_CspA"/>
</dbReference>
<keyword evidence="3" id="KW-1185">Reference proteome</keyword>
<dbReference type="InterPro" id="IPR010718">
    <property type="entry name" value="DUF1294"/>
</dbReference>